<dbReference type="EMBL" id="BART01039343">
    <property type="protein sequence ID" value="GAH13026.1"/>
    <property type="molecule type" value="Genomic_DNA"/>
</dbReference>
<sequence>EELLQAAKCGDIVAKDIFKRMGRNLGIGAKNAVNLLNPEAIIVGGERIDAYSFFSPAFKEAVKGHSFPEEAKKLDIILTELGEDSWIIGAATLVIRDFFKLPL</sequence>
<gene>
    <name evidence="1" type="ORF">S01H4_64718</name>
</gene>
<dbReference type="AlphaFoldDB" id="X1CX20"/>
<dbReference type="PANTHER" id="PTHR18964">
    <property type="entry name" value="ROK (REPRESSOR, ORF, KINASE) FAMILY"/>
    <property type="match status" value="1"/>
</dbReference>
<accession>X1CX20</accession>
<dbReference type="Pfam" id="PF00480">
    <property type="entry name" value="ROK"/>
    <property type="match status" value="1"/>
</dbReference>
<proteinExistence type="predicted"/>
<dbReference type="InterPro" id="IPR000600">
    <property type="entry name" value="ROK"/>
</dbReference>
<comment type="caution">
    <text evidence="1">The sequence shown here is derived from an EMBL/GenBank/DDBJ whole genome shotgun (WGS) entry which is preliminary data.</text>
</comment>
<dbReference type="Gene3D" id="3.30.420.40">
    <property type="match status" value="1"/>
</dbReference>
<reference evidence="1" key="1">
    <citation type="journal article" date="2014" name="Front. Microbiol.">
        <title>High frequency of phylogenetically diverse reductive dehalogenase-homologous genes in deep subseafloor sedimentary metagenomes.</title>
        <authorList>
            <person name="Kawai M."/>
            <person name="Futagami T."/>
            <person name="Toyoda A."/>
            <person name="Takaki Y."/>
            <person name="Nishi S."/>
            <person name="Hori S."/>
            <person name="Arai W."/>
            <person name="Tsubouchi T."/>
            <person name="Morono Y."/>
            <person name="Uchiyama I."/>
            <person name="Ito T."/>
            <person name="Fujiyama A."/>
            <person name="Inagaki F."/>
            <person name="Takami H."/>
        </authorList>
    </citation>
    <scope>NUCLEOTIDE SEQUENCE</scope>
    <source>
        <strain evidence="1">Expedition CK06-06</strain>
    </source>
</reference>
<protein>
    <recommendedName>
        <fullName evidence="2">ROK family protein</fullName>
    </recommendedName>
</protein>
<dbReference type="InterPro" id="IPR043129">
    <property type="entry name" value="ATPase_NBD"/>
</dbReference>
<evidence type="ECO:0008006" key="2">
    <source>
        <dbReference type="Google" id="ProtNLM"/>
    </source>
</evidence>
<organism evidence="1">
    <name type="scientific">marine sediment metagenome</name>
    <dbReference type="NCBI Taxonomy" id="412755"/>
    <lineage>
        <taxon>unclassified sequences</taxon>
        <taxon>metagenomes</taxon>
        <taxon>ecological metagenomes</taxon>
    </lineage>
</organism>
<dbReference type="SUPFAM" id="SSF53067">
    <property type="entry name" value="Actin-like ATPase domain"/>
    <property type="match status" value="1"/>
</dbReference>
<dbReference type="PANTHER" id="PTHR18964:SF149">
    <property type="entry name" value="BIFUNCTIONAL UDP-N-ACETYLGLUCOSAMINE 2-EPIMERASE_N-ACETYLMANNOSAMINE KINASE"/>
    <property type="match status" value="1"/>
</dbReference>
<feature type="non-terminal residue" evidence="1">
    <location>
        <position position="1"/>
    </location>
</feature>
<evidence type="ECO:0000313" key="1">
    <source>
        <dbReference type="EMBL" id="GAH13026.1"/>
    </source>
</evidence>
<name>X1CX20_9ZZZZ</name>